<dbReference type="OrthoDB" id="1887033at2759"/>
<dbReference type="GO" id="GO:0009251">
    <property type="term" value="P:glucan catabolic process"/>
    <property type="evidence" value="ECO:0007669"/>
    <property type="project" value="TreeGrafter"/>
</dbReference>
<evidence type="ECO:0000259" key="6">
    <source>
        <dbReference type="Pfam" id="PF00150"/>
    </source>
</evidence>
<reference evidence="7" key="1">
    <citation type="journal article" date="2020" name="Stud. Mycol.">
        <title>101 Dothideomycetes genomes: a test case for predicting lifestyles and emergence of pathogens.</title>
        <authorList>
            <person name="Haridas S."/>
            <person name="Albert R."/>
            <person name="Binder M."/>
            <person name="Bloem J."/>
            <person name="Labutti K."/>
            <person name="Salamov A."/>
            <person name="Andreopoulos B."/>
            <person name="Baker S."/>
            <person name="Barry K."/>
            <person name="Bills G."/>
            <person name="Bluhm B."/>
            <person name="Cannon C."/>
            <person name="Castanera R."/>
            <person name="Culley D."/>
            <person name="Daum C."/>
            <person name="Ezra D."/>
            <person name="Gonzalez J."/>
            <person name="Henrissat B."/>
            <person name="Kuo A."/>
            <person name="Liang C."/>
            <person name="Lipzen A."/>
            <person name="Lutzoni F."/>
            <person name="Magnuson J."/>
            <person name="Mondo S."/>
            <person name="Nolan M."/>
            <person name="Ohm R."/>
            <person name="Pangilinan J."/>
            <person name="Park H.-J."/>
            <person name="Ramirez L."/>
            <person name="Alfaro M."/>
            <person name="Sun H."/>
            <person name="Tritt A."/>
            <person name="Yoshinaga Y."/>
            <person name="Zwiers L.-H."/>
            <person name="Turgeon B."/>
            <person name="Goodwin S."/>
            <person name="Spatafora J."/>
            <person name="Crous P."/>
            <person name="Grigoriev I."/>
        </authorList>
    </citation>
    <scope>NUCLEOTIDE SEQUENCE</scope>
    <source>
        <strain evidence="7">CBS 122681</strain>
    </source>
</reference>
<dbReference type="GO" id="GO:0005576">
    <property type="term" value="C:extracellular region"/>
    <property type="evidence" value="ECO:0007669"/>
    <property type="project" value="TreeGrafter"/>
</dbReference>
<keyword evidence="2 5" id="KW-0378">Hydrolase</keyword>
<dbReference type="Gene3D" id="3.20.20.80">
    <property type="entry name" value="Glycosidases"/>
    <property type="match status" value="1"/>
</dbReference>
<dbReference type="EMBL" id="MU004472">
    <property type="protein sequence ID" value="KAF2649960.1"/>
    <property type="molecule type" value="Genomic_DNA"/>
</dbReference>
<evidence type="ECO:0000256" key="1">
    <source>
        <dbReference type="ARBA" id="ARBA00005641"/>
    </source>
</evidence>
<protein>
    <submittedName>
        <fullName evidence="7">Glycoside hydrolase family 5 protein</fullName>
    </submittedName>
</protein>
<dbReference type="Proteomes" id="UP000799324">
    <property type="component" value="Unassembled WGS sequence"/>
</dbReference>
<feature type="domain" description="Glycoside hydrolase family 5" evidence="6">
    <location>
        <begin position="74"/>
        <end position="321"/>
    </location>
</feature>
<dbReference type="Pfam" id="PF00150">
    <property type="entry name" value="Cellulase"/>
    <property type="match status" value="1"/>
</dbReference>
<keyword evidence="8" id="KW-1185">Reference proteome</keyword>
<comment type="similarity">
    <text evidence="1 5">Belongs to the glycosyl hydrolase 5 (cellulase A) family.</text>
</comment>
<keyword evidence="3 5" id="KW-0326">Glycosidase</keyword>
<dbReference type="AlphaFoldDB" id="A0A6A6SQP4"/>
<sequence length="459" mass="52496">MAVGFLKVKGARIVDQNDDVVRLFGVSLGGALNMENFMNGYSGTESFTRAAISKVLGKDNTEYLFDRIIHHFFTEQDAQLLQSLSINSVRVPFSYKHFEDDMNPRVLKEGGFKHLDRIIELCSAHGIYVILDMHTAPGCQNPDWHSDNHTSYAAFWDFKDHQDRTVWLWEEIARRYKDNTWVAGYNPLNEPCDSEQVRVAAFYDRLERALRAIDPNHMLFLDGNTFAMEWKGFNGVLPNSVYSIHDYSLMGFPIGQRQQYNRKCEFHNEHGVPIWVGEFGPTYEPNGPEADQINAGRNALLTAQLALYEKEQVSWSLWTYKDIGVMGVVSLLPESPWMKLLQPFMDKKVDLQIDSFTARPTEELDTLIGQMAAWIDRVSPTAAKTYPAIWDTKQHIRRNIIQTFLASSYCNEVAELFRGKSKAQLDKLAESYALHNCIQRKGLVQNISRYASSQAEGVK</sequence>
<evidence type="ECO:0000256" key="5">
    <source>
        <dbReference type="RuleBase" id="RU361153"/>
    </source>
</evidence>
<dbReference type="InterPro" id="IPR050386">
    <property type="entry name" value="Glycosyl_hydrolase_5"/>
</dbReference>
<dbReference type="GO" id="GO:0009986">
    <property type="term" value="C:cell surface"/>
    <property type="evidence" value="ECO:0007669"/>
    <property type="project" value="TreeGrafter"/>
</dbReference>
<organism evidence="7 8">
    <name type="scientific">Lophiostoma macrostomum CBS 122681</name>
    <dbReference type="NCBI Taxonomy" id="1314788"/>
    <lineage>
        <taxon>Eukaryota</taxon>
        <taxon>Fungi</taxon>
        <taxon>Dikarya</taxon>
        <taxon>Ascomycota</taxon>
        <taxon>Pezizomycotina</taxon>
        <taxon>Dothideomycetes</taxon>
        <taxon>Pleosporomycetidae</taxon>
        <taxon>Pleosporales</taxon>
        <taxon>Lophiostomataceae</taxon>
        <taxon>Lophiostoma</taxon>
    </lineage>
</organism>
<evidence type="ECO:0000313" key="7">
    <source>
        <dbReference type="EMBL" id="KAF2649960.1"/>
    </source>
</evidence>
<keyword evidence="4" id="KW-0961">Cell wall biogenesis/degradation</keyword>
<dbReference type="SUPFAM" id="SSF51445">
    <property type="entry name" value="(Trans)glycosidases"/>
    <property type="match status" value="1"/>
</dbReference>
<accession>A0A6A6SQP4</accession>
<proteinExistence type="inferred from homology"/>
<dbReference type="GO" id="GO:0008422">
    <property type="term" value="F:beta-glucosidase activity"/>
    <property type="evidence" value="ECO:0007669"/>
    <property type="project" value="TreeGrafter"/>
</dbReference>
<dbReference type="PANTHER" id="PTHR31297">
    <property type="entry name" value="GLUCAN ENDO-1,6-BETA-GLUCOSIDASE B"/>
    <property type="match status" value="1"/>
</dbReference>
<gene>
    <name evidence="7" type="ORF">K491DRAFT_707839</name>
</gene>
<dbReference type="GO" id="GO:0071555">
    <property type="term" value="P:cell wall organization"/>
    <property type="evidence" value="ECO:0007669"/>
    <property type="project" value="UniProtKB-KW"/>
</dbReference>
<name>A0A6A6SQP4_9PLEO</name>
<dbReference type="PANTHER" id="PTHR31297:SF13">
    <property type="entry name" value="PUTATIVE-RELATED"/>
    <property type="match status" value="1"/>
</dbReference>
<dbReference type="InterPro" id="IPR001547">
    <property type="entry name" value="Glyco_hydro_5"/>
</dbReference>
<evidence type="ECO:0000256" key="4">
    <source>
        <dbReference type="ARBA" id="ARBA00023316"/>
    </source>
</evidence>
<dbReference type="InterPro" id="IPR017853">
    <property type="entry name" value="GH"/>
</dbReference>
<dbReference type="FunFam" id="3.20.20.80:FF:000130">
    <property type="entry name" value="Endoglucanase C"/>
    <property type="match status" value="1"/>
</dbReference>
<evidence type="ECO:0000313" key="8">
    <source>
        <dbReference type="Proteomes" id="UP000799324"/>
    </source>
</evidence>
<evidence type="ECO:0000256" key="2">
    <source>
        <dbReference type="ARBA" id="ARBA00022801"/>
    </source>
</evidence>
<evidence type="ECO:0000256" key="3">
    <source>
        <dbReference type="ARBA" id="ARBA00023295"/>
    </source>
</evidence>